<dbReference type="AlphaFoldDB" id="A0A9X2GF01"/>
<dbReference type="RefSeq" id="WP_253743525.1">
    <property type="nucleotide sequence ID" value="NZ_BAABKA010000057.1"/>
</dbReference>
<dbReference type="SUPFAM" id="SSF90123">
    <property type="entry name" value="ABC transporter transmembrane region"/>
    <property type="match status" value="1"/>
</dbReference>
<sequence>MRNPFERPPSPGLDPRLAVGVSNWQGLRRLLAERRRLARLLPSGGMGNVLAYCALLLLAAAAPSATALLTGQLVTATAAAPGSPDGWGPATLSLLVAIAVVHVVQQGAEAGQQIFRVALARRIDGSVRARVRELTLQPGGLSHLEQPDLQDDLNRLWDTGGMINRTRSPGTATAGVVAAVFRVLGALVATAVVFAFSPLLAIGLLTATLLIRAINRRQWLYLTEVADDRARHRRRVHEWSELAAGPAAAKEVRLFGLGAWATERRRRSALAWAGPIWAVRRDILRKQGTTMVLAVGAGFAALAVPGLAAAAGLIGIEDLVVYLVAAWGIFAARDVGPDGFDIEYGLGAIRALDRLIERYARLGAAWGAQPPPTGATALADGAASPPPAPRIRFDDVRFSYPGSRRPVLDGVDLTIEPGEVLAIVGYNGAGKTTLIKLLSGLYRPSGGRIVVDGKSLAGFDARELSAWRGRMTVLFQDFVHYPGSIADNIALSAPETLGGERETTWRAVTDAAVRAGMGDLPAPATDGLDTPLRDGEAGALGLSGGQWQRLATARALFAVRHGRRLLVLDEPTAHLDVRAEEAFFDQVVREVRDTSVVLISHRLSTVRHADRIALLRSGRITETGTHEELLDRNGDYARLFRLQADRFQAVQGGNT</sequence>
<gene>
    <name evidence="9" type="ORF">HD597_003585</name>
</gene>
<dbReference type="InterPro" id="IPR003439">
    <property type="entry name" value="ABC_transporter-like_ATP-bd"/>
</dbReference>
<dbReference type="SMART" id="SM00382">
    <property type="entry name" value="AAA"/>
    <property type="match status" value="1"/>
</dbReference>
<keyword evidence="6 7" id="KW-0472">Membrane</keyword>
<feature type="transmembrane region" description="Helical" evidence="7">
    <location>
        <begin position="49"/>
        <end position="74"/>
    </location>
</feature>
<dbReference type="EMBL" id="JAMZEB010000002">
    <property type="protein sequence ID" value="MCP2356565.1"/>
    <property type="molecule type" value="Genomic_DNA"/>
</dbReference>
<keyword evidence="10" id="KW-1185">Reference proteome</keyword>
<evidence type="ECO:0000256" key="7">
    <source>
        <dbReference type="SAM" id="Phobius"/>
    </source>
</evidence>
<reference evidence="9" key="1">
    <citation type="submission" date="2022-06" db="EMBL/GenBank/DDBJ databases">
        <title>Sequencing the genomes of 1000 actinobacteria strains.</title>
        <authorList>
            <person name="Klenk H.-P."/>
        </authorList>
    </citation>
    <scope>NUCLEOTIDE SEQUENCE</scope>
    <source>
        <strain evidence="9">DSM 46694</strain>
    </source>
</reference>
<feature type="transmembrane region" description="Helical" evidence="7">
    <location>
        <begin position="195"/>
        <end position="214"/>
    </location>
</feature>
<dbReference type="Pfam" id="PF00005">
    <property type="entry name" value="ABC_tran"/>
    <property type="match status" value="1"/>
</dbReference>
<evidence type="ECO:0000256" key="2">
    <source>
        <dbReference type="ARBA" id="ARBA00022692"/>
    </source>
</evidence>
<dbReference type="CDD" id="cd03228">
    <property type="entry name" value="ABCC_MRP_Like"/>
    <property type="match status" value="1"/>
</dbReference>
<organism evidence="9 10">
    <name type="scientific">Nonomuraea thailandensis</name>
    <dbReference type="NCBI Taxonomy" id="1188745"/>
    <lineage>
        <taxon>Bacteria</taxon>
        <taxon>Bacillati</taxon>
        <taxon>Actinomycetota</taxon>
        <taxon>Actinomycetes</taxon>
        <taxon>Streptosporangiales</taxon>
        <taxon>Streptosporangiaceae</taxon>
        <taxon>Nonomuraea</taxon>
    </lineage>
</organism>
<dbReference type="Gene3D" id="1.20.1560.10">
    <property type="entry name" value="ABC transporter type 1, transmembrane domain"/>
    <property type="match status" value="1"/>
</dbReference>
<keyword evidence="5 7" id="KW-1133">Transmembrane helix</keyword>
<dbReference type="PROSITE" id="PS50893">
    <property type="entry name" value="ABC_TRANSPORTER_2"/>
    <property type="match status" value="1"/>
</dbReference>
<dbReference type="GO" id="GO:0005886">
    <property type="term" value="C:plasma membrane"/>
    <property type="evidence" value="ECO:0007669"/>
    <property type="project" value="UniProtKB-SubCell"/>
</dbReference>
<evidence type="ECO:0000313" key="10">
    <source>
        <dbReference type="Proteomes" id="UP001139648"/>
    </source>
</evidence>
<dbReference type="Gene3D" id="3.40.50.300">
    <property type="entry name" value="P-loop containing nucleotide triphosphate hydrolases"/>
    <property type="match status" value="1"/>
</dbReference>
<comment type="caution">
    <text evidence="9">The sequence shown here is derived from an EMBL/GenBank/DDBJ whole genome shotgun (WGS) entry which is preliminary data.</text>
</comment>
<dbReference type="GO" id="GO:0005524">
    <property type="term" value="F:ATP binding"/>
    <property type="evidence" value="ECO:0007669"/>
    <property type="project" value="UniProtKB-KW"/>
</dbReference>
<feature type="domain" description="ABC transporter" evidence="8">
    <location>
        <begin position="391"/>
        <end position="642"/>
    </location>
</feature>
<dbReference type="GO" id="GO:0034040">
    <property type="term" value="F:ATPase-coupled lipid transmembrane transporter activity"/>
    <property type="evidence" value="ECO:0007669"/>
    <property type="project" value="TreeGrafter"/>
</dbReference>
<evidence type="ECO:0000256" key="1">
    <source>
        <dbReference type="ARBA" id="ARBA00004651"/>
    </source>
</evidence>
<feature type="transmembrane region" description="Helical" evidence="7">
    <location>
        <begin position="86"/>
        <end position="104"/>
    </location>
</feature>
<dbReference type="PANTHER" id="PTHR24221:SF654">
    <property type="entry name" value="ATP-BINDING CASSETTE SUB-FAMILY B MEMBER 6"/>
    <property type="match status" value="1"/>
</dbReference>
<dbReference type="InterPro" id="IPR036640">
    <property type="entry name" value="ABC1_TM_sf"/>
</dbReference>
<evidence type="ECO:0000313" key="9">
    <source>
        <dbReference type="EMBL" id="MCP2356565.1"/>
    </source>
</evidence>
<dbReference type="InterPro" id="IPR039421">
    <property type="entry name" value="Type_1_exporter"/>
</dbReference>
<protein>
    <submittedName>
        <fullName evidence="9">ATP-binding cassette subfamily B protein</fullName>
    </submittedName>
</protein>
<feature type="transmembrane region" description="Helical" evidence="7">
    <location>
        <begin position="290"/>
        <end position="314"/>
    </location>
</feature>
<dbReference type="Proteomes" id="UP001139648">
    <property type="component" value="Unassembled WGS sequence"/>
</dbReference>
<dbReference type="PANTHER" id="PTHR24221">
    <property type="entry name" value="ATP-BINDING CASSETTE SUB-FAMILY B"/>
    <property type="match status" value="1"/>
</dbReference>
<name>A0A9X2GF01_9ACTN</name>
<dbReference type="InterPro" id="IPR027417">
    <property type="entry name" value="P-loop_NTPase"/>
</dbReference>
<evidence type="ECO:0000256" key="6">
    <source>
        <dbReference type="ARBA" id="ARBA00023136"/>
    </source>
</evidence>
<feature type="transmembrane region" description="Helical" evidence="7">
    <location>
        <begin position="171"/>
        <end position="189"/>
    </location>
</feature>
<dbReference type="InterPro" id="IPR003593">
    <property type="entry name" value="AAA+_ATPase"/>
</dbReference>
<evidence type="ECO:0000256" key="4">
    <source>
        <dbReference type="ARBA" id="ARBA00022840"/>
    </source>
</evidence>
<evidence type="ECO:0000256" key="5">
    <source>
        <dbReference type="ARBA" id="ARBA00022989"/>
    </source>
</evidence>
<evidence type="ECO:0000259" key="8">
    <source>
        <dbReference type="PROSITE" id="PS50893"/>
    </source>
</evidence>
<comment type="subcellular location">
    <subcellularLocation>
        <location evidence="1">Cell membrane</location>
        <topology evidence="1">Multi-pass membrane protein</topology>
    </subcellularLocation>
</comment>
<dbReference type="SUPFAM" id="SSF52540">
    <property type="entry name" value="P-loop containing nucleoside triphosphate hydrolases"/>
    <property type="match status" value="1"/>
</dbReference>
<keyword evidence="3" id="KW-0547">Nucleotide-binding</keyword>
<keyword evidence="2 7" id="KW-0812">Transmembrane</keyword>
<keyword evidence="4 9" id="KW-0067">ATP-binding</keyword>
<proteinExistence type="predicted"/>
<dbReference type="GO" id="GO:0016887">
    <property type="term" value="F:ATP hydrolysis activity"/>
    <property type="evidence" value="ECO:0007669"/>
    <property type="project" value="InterPro"/>
</dbReference>
<accession>A0A9X2GF01</accession>
<evidence type="ECO:0000256" key="3">
    <source>
        <dbReference type="ARBA" id="ARBA00022741"/>
    </source>
</evidence>